<name>A0ABP5B2X9_9MICO</name>
<keyword evidence="3" id="KW-1185">Reference proteome</keyword>
<dbReference type="EMBL" id="BAAAOF010000004">
    <property type="protein sequence ID" value="GAA1928817.1"/>
    <property type="molecule type" value="Genomic_DNA"/>
</dbReference>
<organism evidence="2 3">
    <name type="scientific">Microbacterium aoyamense</name>
    <dbReference type="NCBI Taxonomy" id="344166"/>
    <lineage>
        <taxon>Bacteria</taxon>
        <taxon>Bacillati</taxon>
        <taxon>Actinomycetota</taxon>
        <taxon>Actinomycetes</taxon>
        <taxon>Micrococcales</taxon>
        <taxon>Microbacteriaceae</taxon>
        <taxon>Microbacterium</taxon>
    </lineage>
</organism>
<dbReference type="Proteomes" id="UP001501343">
    <property type="component" value="Unassembled WGS sequence"/>
</dbReference>
<proteinExistence type="predicted"/>
<accession>A0ABP5B2X9</accession>
<feature type="region of interest" description="Disordered" evidence="1">
    <location>
        <begin position="80"/>
        <end position="100"/>
    </location>
</feature>
<evidence type="ECO:0000256" key="1">
    <source>
        <dbReference type="SAM" id="MobiDB-lite"/>
    </source>
</evidence>
<dbReference type="InterPro" id="IPR018735">
    <property type="entry name" value="DUF2277"/>
</dbReference>
<evidence type="ECO:0000313" key="3">
    <source>
        <dbReference type="Proteomes" id="UP001501343"/>
    </source>
</evidence>
<evidence type="ECO:0000313" key="2">
    <source>
        <dbReference type="EMBL" id="GAA1928817.1"/>
    </source>
</evidence>
<dbReference type="Pfam" id="PF10041">
    <property type="entry name" value="DUF2277"/>
    <property type="match status" value="1"/>
</dbReference>
<gene>
    <name evidence="2" type="ORF">GCM10009775_21020</name>
</gene>
<protein>
    <submittedName>
        <fullName evidence="2">DUF2277 domain-containing protein</fullName>
    </submittedName>
</protein>
<comment type="caution">
    <text evidence="2">The sequence shown here is derived from an EMBL/GenBank/DDBJ whole genome shotgun (WGS) entry which is preliminary data.</text>
</comment>
<reference evidence="3" key="1">
    <citation type="journal article" date="2019" name="Int. J. Syst. Evol. Microbiol.">
        <title>The Global Catalogue of Microorganisms (GCM) 10K type strain sequencing project: providing services to taxonomists for standard genome sequencing and annotation.</title>
        <authorList>
            <consortium name="The Broad Institute Genomics Platform"/>
            <consortium name="The Broad Institute Genome Sequencing Center for Infectious Disease"/>
            <person name="Wu L."/>
            <person name="Ma J."/>
        </authorList>
    </citation>
    <scope>NUCLEOTIDE SEQUENCE [LARGE SCALE GENOMIC DNA]</scope>
    <source>
        <strain evidence="3">JCM 14900</strain>
    </source>
</reference>
<sequence length="100" mass="11083">MPRRIVDRMCRSIHTLHNFEPSATSEEVHAAALQYVRKISGSTKPSKANQEAFDRAVHEIAHITQHLLNDLVAVVPPKNREEEAAKARARAVASGRYSAA</sequence>